<dbReference type="InterPro" id="IPR037914">
    <property type="entry name" value="SpoVT-AbrB_sf"/>
</dbReference>
<dbReference type="Proteomes" id="UP001293791">
    <property type="component" value="Unassembled WGS sequence"/>
</dbReference>
<dbReference type="RefSeq" id="WP_322498271.1">
    <property type="nucleotide sequence ID" value="NZ_JARGYT010000128.1"/>
</dbReference>
<dbReference type="Pfam" id="PF04014">
    <property type="entry name" value="MazE_antitoxin"/>
    <property type="match status" value="1"/>
</dbReference>
<reference evidence="3 4" key="1">
    <citation type="submission" date="2023-02" db="EMBL/GenBank/DDBJ databases">
        <title>Host association and intracellularity evolved multiple times independently in the Rickettsiales.</title>
        <authorList>
            <person name="Castelli M."/>
            <person name="Nardi T."/>
            <person name="Gammuto L."/>
            <person name="Bellinzona G."/>
            <person name="Sabaneyeva E."/>
            <person name="Potekhin A."/>
            <person name="Serra V."/>
            <person name="Petroni G."/>
            <person name="Sassera D."/>
        </authorList>
    </citation>
    <scope>NUCLEOTIDE SEQUENCE [LARGE SCALE GENOMIC DNA]</scope>
    <source>
        <strain evidence="3 4">BOD18</strain>
    </source>
</reference>
<dbReference type="SUPFAM" id="SSF89447">
    <property type="entry name" value="AbrB/MazE/MraZ-like"/>
    <property type="match status" value="1"/>
</dbReference>
<keyword evidence="4" id="KW-1185">Reference proteome</keyword>
<accession>A0ABU5L9N2</accession>
<dbReference type="SMART" id="SM00966">
    <property type="entry name" value="SpoVT_AbrB"/>
    <property type="match status" value="1"/>
</dbReference>
<dbReference type="PROSITE" id="PS51740">
    <property type="entry name" value="SPOVT_ABRB"/>
    <property type="match status" value="1"/>
</dbReference>
<protein>
    <submittedName>
        <fullName evidence="3">AbrB/MazE/SpoVT family DNA-binding domain-containing protein</fullName>
    </submittedName>
</protein>
<dbReference type="EMBL" id="JARGYT010000128">
    <property type="protein sequence ID" value="MDZ5762828.1"/>
    <property type="molecule type" value="Genomic_DNA"/>
</dbReference>
<proteinExistence type="predicted"/>
<evidence type="ECO:0000259" key="2">
    <source>
        <dbReference type="PROSITE" id="PS51740"/>
    </source>
</evidence>
<gene>
    <name evidence="3" type="ORF">Cyrtocomes_01224</name>
</gene>
<keyword evidence="1 3" id="KW-0238">DNA-binding</keyword>
<evidence type="ECO:0000256" key="1">
    <source>
        <dbReference type="PROSITE-ProRule" id="PRU01076"/>
    </source>
</evidence>
<dbReference type="GO" id="GO:0003677">
    <property type="term" value="F:DNA binding"/>
    <property type="evidence" value="ECO:0007669"/>
    <property type="project" value="UniProtKB-KW"/>
</dbReference>
<dbReference type="Gene3D" id="2.10.260.10">
    <property type="match status" value="1"/>
</dbReference>
<feature type="domain" description="SpoVT-AbrB" evidence="2">
    <location>
        <begin position="4"/>
        <end position="49"/>
    </location>
</feature>
<organism evidence="3 4">
    <name type="scientific">Candidatus Cyrtobacter comes</name>
    <dbReference type="NCBI Taxonomy" id="675776"/>
    <lineage>
        <taxon>Bacteria</taxon>
        <taxon>Pseudomonadati</taxon>
        <taxon>Pseudomonadota</taxon>
        <taxon>Alphaproteobacteria</taxon>
        <taxon>Rickettsiales</taxon>
        <taxon>Candidatus Midichloriaceae</taxon>
        <taxon>Candidatus Cyrtobacter</taxon>
    </lineage>
</organism>
<dbReference type="NCBIfam" id="TIGR01439">
    <property type="entry name" value="lp_hng_hel_AbrB"/>
    <property type="match status" value="1"/>
</dbReference>
<sequence>MNKALYSKINEKGQITIPYGIRSKMGLAQGSRVELLNKGGYIVIRPLNKSITDLKGFLPKPSITLSCEEMDKIIQDVK</sequence>
<name>A0ABU5L9N2_9RICK</name>
<dbReference type="InterPro" id="IPR007159">
    <property type="entry name" value="SpoVT-AbrB_dom"/>
</dbReference>
<comment type="caution">
    <text evidence="3">The sequence shown here is derived from an EMBL/GenBank/DDBJ whole genome shotgun (WGS) entry which is preliminary data.</text>
</comment>
<evidence type="ECO:0000313" key="3">
    <source>
        <dbReference type="EMBL" id="MDZ5762828.1"/>
    </source>
</evidence>
<evidence type="ECO:0000313" key="4">
    <source>
        <dbReference type="Proteomes" id="UP001293791"/>
    </source>
</evidence>